<comment type="caution">
    <text evidence="7">The sequence shown here is derived from an EMBL/GenBank/DDBJ whole genome shotgun (WGS) entry which is preliminary data.</text>
</comment>
<dbReference type="GO" id="GO:0005886">
    <property type="term" value="C:plasma membrane"/>
    <property type="evidence" value="ECO:0007669"/>
    <property type="project" value="UniProtKB-SubCell"/>
</dbReference>
<dbReference type="PATRIC" id="fig|1423777.3.peg.251"/>
<dbReference type="PANTHER" id="PTHR30250:SF29">
    <property type="entry name" value="POLYSACCHARIDE BIOSYNTHESIS PROTEIN C-TERMINAL DOMAIN-CONTAINING PROTEIN"/>
    <property type="match status" value="1"/>
</dbReference>
<feature type="transmembrane region" description="Helical" evidence="6">
    <location>
        <begin position="282"/>
        <end position="302"/>
    </location>
</feature>
<dbReference type="Proteomes" id="UP000051686">
    <property type="component" value="Unassembled WGS sequence"/>
</dbReference>
<dbReference type="Pfam" id="PF01943">
    <property type="entry name" value="Polysacc_synt"/>
    <property type="match status" value="1"/>
</dbReference>
<protein>
    <submittedName>
        <fullName evidence="7">Polysaccharide transporter</fullName>
    </submittedName>
</protein>
<feature type="transmembrane region" description="Helical" evidence="6">
    <location>
        <begin position="388"/>
        <end position="408"/>
    </location>
</feature>
<evidence type="ECO:0000256" key="4">
    <source>
        <dbReference type="ARBA" id="ARBA00022989"/>
    </source>
</evidence>
<dbReference type="AlphaFoldDB" id="A0A0R1MDS6"/>
<comment type="subcellular location">
    <subcellularLocation>
        <location evidence="1">Cell membrane</location>
        <topology evidence="1">Multi-pass membrane protein</topology>
    </subcellularLocation>
</comment>
<evidence type="ECO:0000256" key="2">
    <source>
        <dbReference type="ARBA" id="ARBA00022475"/>
    </source>
</evidence>
<keyword evidence="3 6" id="KW-0812">Transmembrane</keyword>
<feature type="transmembrane region" description="Helical" evidence="6">
    <location>
        <begin position="162"/>
        <end position="181"/>
    </location>
</feature>
<sequence>MKSKPTESLFKGAAVLTVASLTAKILSALYRIPFENLVGNTGFYIYQQIYPLYGIAVMFSLNGFPIYISKLVAACPDEASRNNNARHLFAILSLFGGALFGVLQIGAPAVGYLMGDKGLTQLVRSVSWIYLLVPFLAVGRGYKQGILQVLPTALSQLIEQSVRVFLIITIAFFATHAGWSLYRIGSWTLTAGVIGAFFAFLFFSNFFRQLFFREKFNFDKGLLKKLTCALFSEGLVICFYSGLLVILQLVDSFTMKNALEAAGNSAVLSKNLKGVYDRAQPLLQLGLVLSLSFSASLMPLLSKKYLQKAFTEYQRTIGFAVRVCLAISAAASAGLFILMPVVNETLFGSKQGSFALSVAALSITEASLIVLVNSILQSQGQYKKTVHPLIIITILKLLTSYPLVYLWGIAGASFSSLLSLSTGLIFSVAMLSGLGTKHFLKFSFLYRLAICICIMSLLLICSQIIFSLYLETNRTASLIQCCVTIPAGGGLFVFLIRKAKLFSTEEWLGLPGGRWVVKLIK</sequence>
<feature type="transmembrane region" description="Helical" evidence="6">
    <location>
        <begin position="50"/>
        <end position="68"/>
    </location>
</feature>
<dbReference type="EMBL" id="AZEH01000014">
    <property type="protein sequence ID" value="KRL06239.1"/>
    <property type="molecule type" value="Genomic_DNA"/>
</dbReference>
<evidence type="ECO:0000313" key="7">
    <source>
        <dbReference type="EMBL" id="KRL06239.1"/>
    </source>
</evidence>
<feature type="transmembrane region" description="Helical" evidence="6">
    <location>
        <begin position="414"/>
        <end position="432"/>
    </location>
</feature>
<evidence type="ECO:0000256" key="1">
    <source>
        <dbReference type="ARBA" id="ARBA00004651"/>
    </source>
</evidence>
<dbReference type="PANTHER" id="PTHR30250">
    <property type="entry name" value="PST FAMILY PREDICTED COLANIC ACID TRANSPORTER"/>
    <property type="match status" value="1"/>
</dbReference>
<keyword evidence="5 6" id="KW-0472">Membrane</keyword>
<feature type="transmembrane region" description="Helical" evidence="6">
    <location>
        <begin position="12"/>
        <end position="30"/>
    </location>
</feature>
<proteinExistence type="predicted"/>
<feature type="transmembrane region" description="Helical" evidence="6">
    <location>
        <begin position="323"/>
        <end position="342"/>
    </location>
</feature>
<evidence type="ECO:0000256" key="3">
    <source>
        <dbReference type="ARBA" id="ARBA00022692"/>
    </source>
</evidence>
<accession>A0A0R1MDS6</accession>
<dbReference type="RefSeq" id="WP_057895280.1">
    <property type="nucleotide sequence ID" value="NZ_AZEH01000014.1"/>
</dbReference>
<dbReference type="InterPro" id="IPR024923">
    <property type="entry name" value="PG_synth_SpoVB"/>
</dbReference>
<name>A0A0R1MDS6_9LACO</name>
<feature type="transmembrane region" description="Helical" evidence="6">
    <location>
        <begin position="444"/>
        <end position="470"/>
    </location>
</feature>
<keyword evidence="2" id="KW-1003">Cell membrane</keyword>
<evidence type="ECO:0000256" key="5">
    <source>
        <dbReference type="ARBA" id="ARBA00023136"/>
    </source>
</evidence>
<evidence type="ECO:0000313" key="8">
    <source>
        <dbReference type="Proteomes" id="UP000051686"/>
    </source>
</evidence>
<feature type="transmembrane region" description="Helical" evidence="6">
    <location>
        <begin position="125"/>
        <end position="142"/>
    </location>
</feature>
<feature type="transmembrane region" description="Helical" evidence="6">
    <location>
        <begin position="476"/>
        <end position="496"/>
    </location>
</feature>
<dbReference type="InterPro" id="IPR050833">
    <property type="entry name" value="Poly_Biosynth_Transport"/>
</dbReference>
<dbReference type="OrthoDB" id="9775950at2"/>
<reference evidence="7 8" key="1">
    <citation type="journal article" date="2015" name="Genome Announc.">
        <title>Expanding the biotechnology potential of lactobacilli through comparative genomics of 213 strains and associated genera.</title>
        <authorList>
            <person name="Sun Z."/>
            <person name="Harris H.M."/>
            <person name="McCann A."/>
            <person name="Guo C."/>
            <person name="Argimon S."/>
            <person name="Zhang W."/>
            <person name="Yang X."/>
            <person name="Jeffery I.B."/>
            <person name="Cooney J.C."/>
            <person name="Kagawa T.F."/>
            <person name="Liu W."/>
            <person name="Song Y."/>
            <person name="Salvetti E."/>
            <person name="Wrobel A."/>
            <person name="Rasinkangas P."/>
            <person name="Parkhill J."/>
            <person name="Rea M.C."/>
            <person name="O'Sullivan O."/>
            <person name="Ritari J."/>
            <person name="Douillard F.P."/>
            <person name="Paul Ross R."/>
            <person name="Yang R."/>
            <person name="Briner A.E."/>
            <person name="Felis G.E."/>
            <person name="de Vos W.M."/>
            <person name="Barrangou R."/>
            <person name="Klaenhammer T.R."/>
            <person name="Caufield P.W."/>
            <person name="Cui Y."/>
            <person name="Zhang H."/>
            <person name="O'Toole P.W."/>
        </authorList>
    </citation>
    <scope>NUCLEOTIDE SEQUENCE [LARGE SCALE GENOMIC DNA]</scope>
    <source>
        <strain evidence="7 8">DSM 19972</strain>
    </source>
</reference>
<evidence type="ECO:0000256" key="6">
    <source>
        <dbReference type="SAM" id="Phobius"/>
    </source>
</evidence>
<feature type="transmembrane region" description="Helical" evidence="6">
    <location>
        <begin position="354"/>
        <end position="376"/>
    </location>
</feature>
<organism evidence="7 8">
    <name type="scientific">Liquorilactobacillus oeni DSM 19972</name>
    <dbReference type="NCBI Taxonomy" id="1423777"/>
    <lineage>
        <taxon>Bacteria</taxon>
        <taxon>Bacillati</taxon>
        <taxon>Bacillota</taxon>
        <taxon>Bacilli</taxon>
        <taxon>Lactobacillales</taxon>
        <taxon>Lactobacillaceae</taxon>
        <taxon>Liquorilactobacillus</taxon>
    </lineage>
</organism>
<dbReference type="STRING" id="1423777.FD46_GL000241"/>
<feature type="transmembrane region" description="Helical" evidence="6">
    <location>
        <begin position="187"/>
        <end position="207"/>
    </location>
</feature>
<dbReference type="CDD" id="cd13124">
    <property type="entry name" value="MATE_SpoVB_like"/>
    <property type="match status" value="1"/>
</dbReference>
<keyword evidence="4 6" id="KW-1133">Transmembrane helix</keyword>
<dbReference type="InterPro" id="IPR002797">
    <property type="entry name" value="Polysacc_synth"/>
</dbReference>
<feature type="transmembrane region" description="Helical" evidence="6">
    <location>
        <begin position="228"/>
        <end position="250"/>
    </location>
</feature>
<keyword evidence="8" id="KW-1185">Reference proteome</keyword>
<feature type="transmembrane region" description="Helical" evidence="6">
    <location>
        <begin position="88"/>
        <end position="113"/>
    </location>
</feature>
<gene>
    <name evidence="7" type="ORF">FD46_GL000241</name>
</gene>